<dbReference type="SUPFAM" id="SSF81383">
    <property type="entry name" value="F-box domain"/>
    <property type="match status" value="1"/>
</dbReference>
<accession>A0A9P5WYE3</accession>
<reference evidence="3" key="1">
    <citation type="submission" date="2020-11" db="EMBL/GenBank/DDBJ databases">
        <authorList>
            <consortium name="DOE Joint Genome Institute"/>
            <person name="Ahrendt S."/>
            <person name="Riley R."/>
            <person name="Andreopoulos W."/>
            <person name="Labutti K."/>
            <person name="Pangilinan J."/>
            <person name="Ruiz-Duenas F.J."/>
            <person name="Barrasa J.M."/>
            <person name="Sanchez-Garcia M."/>
            <person name="Camarero S."/>
            <person name="Miyauchi S."/>
            <person name="Serrano A."/>
            <person name="Linde D."/>
            <person name="Babiker R."/>
            <person name="Drula E."/>
            <person name="Ayuso-Fernandez I."/>
            <person name="Pacheco R."/>
            <person name="Padilla G."/>
            <person name="Ferreira P."/>
            <person name="Barriuso J."/>
            <person name="Kellner H."/>
            <person name="Castanera R."/>
            <person name="Alfaro M."/>
            <person name="Ramirez L."/>
            <person name="Pisabarro A.G."/>
            <person name="Kuo A."/>
            <person name="Tritt A."/>
            <person name="Lipzen A."/>
            <person name="He G."/>
            <person name="Yan M."/>
            <person name="Ng V."/>
            <person name="Cullen D."/>
            <person name="Martin F."/>
            <person name="Rosso M.-N."/>
            <person name="Henrissat B."/>
            <person name="Hibbett D."/>
            <person name="Martinez A.T."/>
            <person name="Grigoriev I.V."/>
        </authorList>
    </citation>
    <scope>NUCLEOTIDE SEQUENCE</scope>
    <source>
        <strain evidence="3">MF-IS2</strain>
    </source>
</reference>
<gene>
    <name evidence="3" type="ORF">P691DRAFT_715188</name>
</gene>
<dbReference type="InterPro" id="IPR001810">
    <property type="entry name" value="F-box_dom"/>
</dbReference>
<comment type="caution">
    <text evidence="3">The sequence shown here is derived from an EMBL/GenBank/DDBJ whole genome shotgun (WGS) entry which is preliminary data.</text>
</comment>
<dbReference type="EMBL" id="MU151925">
    <property type="protein sequence ID" value="KAF9441393.1"/>
    <property type="molecule type" value="Genomic_DNA"/>
</dbReference>
<evidence type="ECO:0000259" key="2">
    <source>
        <dbReference type="PROSITE" id="PS50181"/>
    </source>
</evidence>
<evidence type="ECO:0000313" key="4">
    <source>
        <dbReference type="Proteomes" id="UP000807342"/>
    </source>
</evidence>
<organism evidence="3 4">
    <name type="scientific">Macrolepiota fuliginosa MF-IS2</name>
    <dbReference type="NCBI Taxonomy" id="1400762"/>
    <lineage>
        <taxon>Eukaryota</taxon>
        <taxon>Fungi</taxon>
        <taxon>Dikarya</taxon>
        <taxon>Basidiomycota</taxon>
        <taxon>Agaricomycotina</taxon>
        <taxon>Agaricomycetes</taxon>
        <taxon>Agaricomycetidae</taxon>
        <taxon>Agaricales</taxon>
        <taxon>Agaricineae</taxon>
        <taxon>Agaricaceae</taxon>
        <taxon>Macrolepiota</taxon>
    </lineage>
</organism>
<dbReference type="Proteomes" id="UP000807342">
    <property type="component" value="Unassembled WGS sequence"/>
</dbReference>
<evidence type="ECO:0000313" key="3">
    <source>
        <dbReference type="EMBL" id="KAF9441393.1"/>
    </source>
</evidence>
<dbReference type="PROSITE" id="PS50181">
    <property type="entry name" value="FBOX"/>
    <property type="match status" value="1"/>
</dbReference>
<feature type="region of interest" description="Disordered" evidence="1">
    <location>
        <begin position="454"/>
        <end position="488"/>
    </location>
</feature>
<dbReference type="AlphaFoldDB" id="A0A9P5WYE3"/>
<protein>
    <recommendedName>
        <fullName evidence="2">F-box domain-containing protein</fullName>
    </recommendedName>
</protein>
<dbReference type="CDD" id="cd09917">
    <property type="entry name" value="F-box_SF"/>
    <property type="match status" value="1"/>
</dbReference>
<dbReference type="OrthoDB" id="2745718at2759"/>
<evidence type="ECO:0000256" key="1">
    <source>
        <dbReference type="SAM" id="MobiDB-lite"/>
    </source>
</evidence>
<feature type="domain" description="F-box" evidence="2">
    <location>
        <begin position="1"/>
        <end position="49"/>
    </location>
</feature>
<dbReference type="InterPro" id="IPR036047">
    <property type="entry name" value="F-box-like_dom_sf"/>
</dbReference>
<dbReference type="SMART" id="SM00256">
    <property type="entry name" value="FBOX"/>
    <property type="match status" value="1"/>
</dbReference>
<dbReference type="Pfam" id="PF00646">
    <property type="entry name" value="F-box"/>
    <property type="match status" value="1"/>
</dbReference>
<name>A0A9P5WYE3_9AGAR</name>
<keyword evidence="4" id="KW-1185">Reference proteome</keyword>
<proteinExistence type="predicted"/>
<sequence length="600" mass="68342">MTLLDLPPEILTRVLLYVPFTSLMTCKAVSHHLQVLITESVELQYYIHLSRSGLVDNPRCDLPISERLSWLLARERRWEEFDFDFDKIVEVPSRLQHNYTSLSGGYFSAITEDEESHYIRLPTAHFREIKWQAVRPEKKIISDGVWIYEQDLHILITAQKRTVHANATGPRAIYEIQVHLNQLSTGEPHPNARRATISFDVRAEFEKPWITSECTGDNLVLVLCDLSGRIKPDDEMYIYDWKTGELKLRHGAPFRSYNCPIILTTHIFLLPNERSGELECWRIPQSPPELTHHQPFFVLSLPRLHSGNTFQSIDPRVEPNLGNRLSDASKPFYTNPHHAIVIFMVLIRSSRISLYPGFTFFIHRSSLVEYVDKFSAFASFNHRPEPVPYDEWGPPVCRWLNVDDTSWIATTFGQRYVAPPLEAGIDGAPLTILDFNPVAVSEALAVEKQCLKARGPDDDGRNTAQNEGNECTKGGSLKNNGETGPGCKAKDQEMFLQVHEDNAQEIPPGPLMEKMKVCDSSCEPELRGKVITRAVTRAMDPLSDPNHCFENTVYSSLPYTVRSSQVKYSFDALLLDEESILGIRMTDSERIKEIHVLHCG</sequence>